<dbReference type="Gene3D" id="3.90.226.10">
    <property type="entry name" value="2-enoyl-CoA Hydratase, Chain A, domain 1"/>
    <property type="match status" value="1"/>
</dbReference>
<dbReference type="InterPro" id="IPR045002">
    <property type="entry name" value="Ech1-like"/>
</dbReference>
<dbReference type="SUPFAM" id="SSF52096">
    <property type="entry name" value="ClpP/crotonase"/>
    <property type="match status" value="1"/>
</dbReference>
<evidence type="ECO:0000256" key="2">
    <source>
        <dbReference type="RuleBase" id="RU003707"/>
    </source>
</evidence>
<organism evidence="4 5">
    <name type="scientific">Abyssibacter profundi</name>
    <dbReference type="NCBI Taxonomy" id="2182787"/>
    <lineage>
        <taxon>Bacteria</taxon>
        <taxon>Pseudomonadati</taxon>
        <taxon>Pseudomonadota</taxon>
        <taxon>Gammaproteobacteria</taxon>
        <taxon>Chromatiales</taxon>
        <taxon>Oceanococcaceae</taxon>
        <taxon>Abyssibacter</taxon>
    </lineage>
</organism>
<proteinExistence type="inferred from homology"/>
<dbReference type="Pfam" id="PF00378">
    <property type="entry name" value="ECH_1"/>
    <property type="match status" value="1"/>
</dbReference>
<dbReference type="PROSITE" id="PS00166">
    <property type="entry name" value="ENOYL_COA_HYDRATASE"/>
    <property type="match status" value="1"/>
</dbReference>
<dbReference type="CDD" id="cd06558">
    <property type="entry name" value="crotonase-like"/>
    <property type="match status" value="1"/>
</dbReference>
<evidence type="ECO:0000256" key="3">
    <source>
        <dbReference type="SAM" id="MobiDB-lite"/>
    </source>
</evidence>
<sequence length="273" mass="29714">MSDRVELEIKGPVAYVRLNRPEKHNGMDFALLKAVVKTAQQLKKNRDIRAVLLSGNGPSFCSGLDVKAMFADPKRMAHGFAALHSPVANIFQQWGMAWRELPVPVIACIHGNCFGAGIQLALAADIRIATPDAKLSVMEAKWGLVPDMSGTVTLRELLPLDVAKELTFTGRVLSGEAAHALGLVTHVDADPQARAEALVAEIVQRSPDAVAAGKALLQEAWLASDEDALAAERRWQRRVMGRKNQRIAAKRNTEMAQSERGEASTPYQPRKLG</sequence>
<dbReference type="InterPro" id="IPR029045">
    <property type="entry name" value="ClpP/crotonase-like_dom_sf"/>
</dbReference>
<dbReference type="EMBL" id="QEQK01000007">
    <property type="protein sequence ID" value="PWN56054.1"/>
    <property type="molecule type" value="Genomic_DNA"/>
</dbReference>
<dbReference type="PANTHER" id="PTHR43149">
    <property type="entry name" value="ENOYL-COA HYDRATASE"/>
    <property type="match status" value="1"/>
</dbReference>
<evidence type="ECO:0000256" key="1">
    <source>
        <dbReference type="ARBA" id="ARBA00005254"/>
    </source>
</evidence>
<gene>
    <name evidence="4" type="ORF">DEH80_09590</name>
</gene>
<dbReference type="InterPro" id="IPR018376">
    <property type="entry name" value="Enoyl-CoA_hyd/isom_CS"/>
</dbReference>
<name>A0A363UKW5_9GAMM</name>
<protein>
    <submittedName>
        <fullName evidence="4">Crotonase/enoyl-CoA hydratase family protein</fullName>
    </submittedName>
</protein>
<dbReference type="InterPro" id="IPR001753">
    <property type="entry name" value="Enoyl-CoA_hydra/iso"/>
</dbReference>
<dbReference type="NCBIfam" id="NF005699">
    <property type="entry name" value="PRK07509.1"/>
    <property type="match status" value="1"/>
</dbReference>
<feature type="compositionally biased region" description="Basic and acidic residues" evidence="3">
    <location>
        <begin position="251"/>
        <end position="262"/>
    </location>
</feature>
<evidence type="ECO:0000313" key="5">
    <source>
        <dbReference type="Proteomes" id="UP000251800"/>
    </source>
</evidence>
<comment type="caution">
    <text evidence="4">The sequence shown here is derived from an EMBL/GenBank/DDBJ whole genome shotgun (WGS) entry which is preliminary data.</text>
</comment>
<feature type="region of interest" description="Disordered" evidence="3">
    <location>
        <begin position="241"/>
        <end position="273"/>
    </location>
</feature>
<dbReference type="GO" id="GO:0016853">
    <property type="term" value="F:isomerase activity"/>
    <property type="evidence" value="ECO:0007669"/>
    <property type="project" value="InterPro"/>
</dbReference>
<keyword evidence="5" id="KW-1185">Reference proteome</keyword>
<accession>A0A363UKW5</accession>
<dbReference type="RefSeq" id="WP_109720270.1">
    <property type="nucleotide sequence ID" value="NZ_QEQK01000007.1"/>
</dbReference>
<dbReference type="PANTHER" id="PTHR43149:SF1">
    <property type="entry name" value="DELTA(3,5)-DELTA(2,4)-DIENOYL-COA ISOMERASE, MITOCHONDRIAL"/>
    <property type="match status" value="1"/>
</dbReference>
<reference evidence="4 5" key="1">
    <citation type="submission" date="2018-05" db="EMBL/GenBank/DDBJ databases">
        <title>Abyssibacter profundi OUC007T gen. nov., sp. nov, a marine bacterium isolated from seawater of the Mariana Trench.</title>
        <authorList>
            <person name="Zhou S."/>
        </authorList>
    </citation>
    <scope>NUCLEOTIDE SEQUENCE [LARGE SCALE GENOMIC DNA]</scope>
    <source>
        <strain evidence="4 5">OUC007</strain>
    </source>
</reference>
<dbReference type="AlphaFoldDB" id="A0A363UKW5"/>
<dbReference type="OrthoDB" id="9807606at2"/>
<evidence type="ECO:0000313" key="4">
    <source>
        <dbReference type="EMBL" id="PWN56054.1"/>
    </source>
</evidence>
<comment type="similarity">
    <text evidence="1 2">Belongs to the enoyl-CoA hydratase/isomerase family.</text>
</comment>
<dbReference type="Proteomes" id="UP000251800">
    <property type="component" value="Unassembled WGS sequence"/>
</dbReference>